<feature type="region of interest" description="Disordered" evidence="1">
    <location>
        <begin position="177"/>
        <end position="265"/>
    </location>
</feature>
<protein>
    <submittedName>
        <fullName evidence="2">Uncharacterized protein</fullName>
    </submittedName>
</protein>
<accession>A0ABR2KHT4</accession>
<organism evidence="2 3">
    <name type="scientific">Tritrichomonas musculus</name>
    <dbReference type="NCBI Taxonomy" id="1915356"/>
    <lineage>
        <taxon>Eukaryota</taxon>
        <taxon>Metamonada</taxon>
        <taxon>Parabasalia</taxon>
        <taxon>Tritrichomonadida</taxon>
        <taxon>Tritrichomonadidae</taxon>
        <taxon>Tritrichomonas</taxon>
    </lineage>
</organism>
<comment type="caution">
    <text evidence="2">The sequence shown here is derived from an EMBL/GenBank/DDBJ whole genome shotgun (WGS) entry which is preliminary data.</text>
</comment>
<feature type="compositionally biased region" description="Polar residues" evidence="1">
    <location>
        <begin position="231"/>
        <end position="242"/>
    </location>
</feature>
<feature type="compositionally biased region" description="Basic residues" evidence="1">
    <location>
        <begin position="196"/>
        <end position="206"/>
    </location>
</feature>
<feature type="compositionally biased region" description="Polar residues" evidence="1">
    <location>
        <begin position="212"/>
        <end position="221"/>
    </location>
</feature>
<feature type="compositionally biased region" description="Low complexity" evidence="1">
    <location>
        <begin position="179"/>
        <end position="195"/>
    </location>
</feature>
<keyword evidence="3" id="KW-1185">Reference proteome</keyword>
<gene>
    <name evidence="2" type="ORF">M9Y10_035484</name>
</gene>
<dbReference type="Proteomes" id="UP001470230">
    <property type="component" value="Unassembled WGS sequence"/>
</dbReference>
<proteinExistence type="predicted"/>
<dbReference type="EMBL" id="JAPFFF010000005">
    <property type="protein sequence ID" value="KAK8890699.1"/>
    <property type="molecule type" value="Genomic_DNA"/>
</dbReference>
<feature type="compositionally biased region" description="Polar residues" evidence="1">
    <location>
        <begin position="1"/>
        <end position="19"/>
    </location>
</feature>
<evidence type="ECO:0000256" key="1">
    <source>
        <dbReference type="SAM" id="MobiDB-lite"/>
    </source>
</evidence>
<reference evidence="2 3" key="1">
    <citation type="submission" date="2024-04" db="EMBL/GenBank/DDBJ databases">
        <title>Tritrichomonas musculus Genome.</title>
        <authorList>
            <person name="Alves-Ferreira E."/>
            <person name="Grigg M."/>
            <person name="Lorenzi H."/>
            <person name="Galac M."/>
        </authorList>
    </citation>
    <scope>NUCLEOTIDE SEQUENCE [LARGE SCALE GENOMIC DNA]</scope>
    <source>
        <strain evidence="2 3">EAF2021</strain>
    </source>
</reference>
<evidence type="ECO:0000313" key="2">
    <source>
        <dbReference type="EMBL" id="KAK8890699.1"/>
    </source>
</evidence>
<name>A0ABR2KHT4_9EUKA</name>
<evidence type="ECO:0000313" key="3">
    <source>
        <dbReference type="Proteomes" id="UP001470230"/>
    </source>
</evidence>
<sequence length="282" mass="31515">MSNTTPKTYSKSSLNNVSPRTKELFDSSIKRTNHFQQNSNPPSQMARANKSSRIMASNKQIRLIENIVGNAKEINKAKLFLILKKFNITYVDDVDEGPRPVFWKICDYCRINNNQNEEEDEEEEAEEIYDAVKLKELLQKAASGEKVTGLAAQIKPSVSSALSNMPIDLVYILSRSNEDNNNNNNTNNSSLTTPKKSPKKKKKGSPKLKLTISPSQSNKNSPVRAKAQAQKGANDSDNNQSDVALGNEDNGNTPKSRSKKRVTGAKYLPSFYDNLETIRLPY</sequence>
<feature type="region of interest" description="Disordered" evidence="1">
    <location>
        <begin position="1"/>
        <end position="24"/>
    </location>
</feature>